<dbReference type="PROSITE" id="PS50977">
    <property type="entry name" value="HTH_TETR_2"/>
    <property type="match status" value="1"/>
</dbReference>
<proteinExistence type="predicted"/>
<protein>
    <submittedName>
        <fullName evidence="7">TetR family transcriptional regulator C-terminal domain-containing protein</fullName>
    </submittedName>
</protein>
<dbReference type="EMBL" id="JBHRZH010000050">
    <property type="protein sequence ID" value="MFC3766256.1"/>
    <property type="molecule type" value="Genomic_DNA"/>
</dbReference>
<evidence type="ECO:0000313" key="7">
    <source>
        <dbReference type="EMBL" id="MFC3766256.1"/>
    </source>
</evidence>
<dbReference type="Pfam" id="PF13977">
    <property type="entry name" value="TetR_C_6"/>
    <property type="match status" value="1"/>
</dbReference>
<gene>
    <name evidence="7" type="ORF">ACFOUW_35890</name>
</gene>
<evidence type="ECO:0000256" key="5">
    <source>
        <dbReference type="PROSITE-ProRule" id="PRU00335"/>
    </source>
</evidence>
<keyword evidence="4" id="KW-0804">Transcription</keyword>
<dbReference type="PANTHER" id="PTHR47506:SF6">
    <property type="entry name" value="HTH-TYPE TRANSCRIPTIONAL REPRESSOR NEMR"/>
    <property type="match status" value="1"/>
</dbReference>
<reference evidence="8" key="1">
    <citation type="journal article" date="2019" name="Int. J. Syst. Evol. Microbiol.">
        <title>The Global Catalogue of Microorganisms (GCM) 10K type strain sequencing project: providing services to taxonomists for standard genome sequencing and annotation.</title>
        <authorList>
            <consortium name="The Broad Institute Genomics Platform"/>
            <consortium name="The Broad Institute Genome Sequencing Center for Infectious Disease"/>
            <person name="Wu L."/>
            <person name="Ma J."/>
        </authorList>
    </citation>
    <scope>NUCLEOTIDE SEQUENCE [LARGE SCALE GENOMIC DNA]</scope>
    <source>
        <strain evidence="8">CGMCC 4.7241</strain>
    </source>
</reference>
<keyword evidence="3 5" id="KW-0238">DNA-binding</keyword>
<evidence type="ECO:0000313" key="8">
    <source>
        <dbReference type="Proteomes" id="UP001595699"/>
    </source>
</evidence>
<dbReference type="SUPFAM" id="SSF46689">
    <property type="entry name" value="Homeodomain-like"/>
    <property type="match status" value="1"/>
</dbReference>
<keyword evidence="8" id="KW-1185">Reference proteome</keyword>
<dbReference type="InterPro" id="IPR009057">
    <property type="entry name" value="Homeodomain-like_sf"/>
</dbReference>
<dbReference type="PANTHER" id="PTHR47506">
    <property type="entry name" value="TRANSCRIPTIONAL REGULATORY PROTEIN"/>
    <property type="match status" value="1"/>
</dbReference>
<dbReference type="Pfam" id="PF00440">
    <property type="entry name" value="TetR_N"/>
    <property type="match status" value="1"/>
</dbReference>
<evidence type="ECO:0000256" key="4">
    <source>
        <dbReference type="ARBA" id="ARBA00023163"/>
    </source>
</evidence>
<evidence type="ECO:0000256" key="3">
    <source>
        <dbReference type="ARBA" id="ARBA00023125"/>
    </source>
</evidence>
<feature type="DNA-binding region" description="H-T-H motif" evidence="5">
    <location>
        <begin position="31"/>
        <end position="50"/>
    </location>
</feature>
<dbReference type="Proteomes" id="UP001595699">
    <property type="component" value="Unassembled WGS sequence"/>
</dbReference>
<keyword evidence="2" id="KW-0805">Transcription regulation</keyword>
<feature type="domain" description="HTH tetR-type" evidence="6">
    <location>
        <begin position="8"/>
        <end position="68"/>
    </location>
</feature>
<comment type="caution">
    <text evidence="7">The sequence shown here is derived from an EMBL/GenBank/DDBJ whole genome shotgun (WGS) entry which is preliminary data.</text>
</comment>
<sequence>MPRHADPEQRRKQVAEALLSVVEQEGLDAASIPRIARELGATTGLVQTYFRSKDELLLFAIDHLGELVQARVTAAVQAANDDVADRLHAGMAVLASGDESEREGEGRIWLAFLARAAHHPGLRERHVAGAKEIRLRCQYAFELAKDLRRVPPDLDTKRAALALQAFADGLAVQRALEPELVTQADARDLLREYLDRIFLPDGGKP</sequence>
<dbReference type="SUPFAM" id="SSF48498">
    <property type="entry name" value="Tetracyclin repressor-like, C-terminal domain"/>
    <property type="match status" value="1"/>
</dbReference>
<organism evidence="7 8">
    <name type="scientific">Tenggerimyces flavus</name>
    <dbReference type="NCBI Taxonomy" id="1708749"/>
    <lineage>
        <taxon>Bacteria</taxon>
        <taxon>Bacillati</taxon>
        <taxon>Actinomycetota</taxon>
        <taxon>Actinomycetes</taxon>
        <taxon>Propionibacteriales</taxon>
        <taxon>Nocardioidaceae</taxon>
        <taxon>Tenggerimyces</taxon>
    </lineage>
</organism>
<evidence type="ECO:0000256" key="1">
    <source>
        <dbReference type="ARBA" id="ARBA00022491"/>
    </source>
</evidence>
<dbReference type="Gene3D" id="1.10.357.10">
    <property type="entry name" value="Tetracycline Repressor, domain 2"/>
    <property type="match status" value="1"/>
</dbReference>
<evidence type="ECO:0000259" key="6">
    <source>
        <dbReference type="PROSITE" id="PS50977"/>
    </source>
</evidence>
<dbReference type="InterPro" id="IPR036271">
    <property type="entry name" value="Tet_transcr_reg_TetR-rel_C_sf"/>
</dbReference>
<dbReference type="InterPro" id="IPR039538">
    <property type="entry name" value="BetI_C"/>
</dbReference>
<keyword evidence="1" id="KW-0678">Repressor</keyword>
<evidence type="ECO:0000256" key="2">
    <source>
        <dbReference type="ARBA" id="ARBA00023015"/>
    </source>
</evidence>
<accession>A0ABV7YLP0</accession>
<dbReference type="InterPro" id="IPR001647">
    <property type="entry name" value="HTH_TetR"/>
</dbReference>
<name>A0ABV7YLP0_9ACTN</name>
<dbReference type="RefSeq" id="WP_205117530.1">
    <property type="nucleotide sequence ID" value="NZ_JAFBCM010000001.1"/>
</dbReference>